<name>A0ABP9HY82_9ACTN</name>
<dbReference type="Proteomes" id="UP001501195">
    <property type="component" value="Unassembled WGS sequence"/>
</dbReference>
<proteinExistence type="predicted"/>
<sequence length="89" mass="9363">MSSPAHTPVVSGRAYPVTEVGGAAPSSLEEFAADTVLVLDGGYVVGGRGVRTGDEVAFYEKAPGGKDVRVWCVRQVRPGVFEAVHDARF</sequence>
<protein>
    <submittedName>
        <fullName evidence="1">Uncharacterized protein</fullName>
    </submittedName>
</protein>
<evidence type="ECO:0000313" key="1">
    <source>
        <dbReference type="EMBL" id="GAA4982186.1"/>
    </source>
</evidence>
<gene>
    <name evidence="1" type="ORF">GCM10023225_22600</name>
</gene>
<comment type="caution">
    <text evidence="1">The sequence shown here is derived from an EMBL/GenBank/DDBJ whole genome shotgun (WGS) entry which is preliminary data.</text>
</comment>
<organism evidence="1 2">
    <name type="scientific">Kineococcus glutinatus</name>
    <dbReference type="NCBI Taxonomy" id="1070872"/>
    <lineage>
        <taxon>Bacteria</taxon>
        <taxon>Bacillati</taxon>
        <taxon>Actinomycetota</taxon>
        <taxon>Actinomycetes</taxon>
        <taxon>Kineosporiales</taxon>
        <taxon>Kineosporiaceae</taxon>
        <taxon>Kineococcus</taxon>
    </lineage>
</organism>
<keyword evidence="2" id="KW-1185">Reference proteome</keyword>
<dbReference type="RefSeq" id="WP_345712657.1">
    <property type="nucleotide sequence ID" value="NZ_BAABIL010000333.1"/>
</dbReference>
<accession>A0ABP9HY82</accession>
<dbReference type="EMBL" id="BAABIL010000333">
    <property type="protein sequence ID" value="GAA4982186.1"/>
    <property type="molecule type" value="Genomic_DNA"/>
</dbReference>
<reference evidence="2" key="1">
    <citation type="journal article" date="2019" name="Int. J. Syst. Evol. Microbiol.">
        <title>The Global Catalogue of Microorganisms (GCM) 10K type strain sequencing project: providing services to taxonomists for standard genome sequencing and annotation.</title>
        <authorList>
            <consortium name="The Broad Institute Genomics Platform"/>
            <consortium name="The Broad Institute Genome Sequencing Center for Infectious Disease"/>
            <person name="Wu L."/>
            <person name="Ma J."/>
        </authorList>
    </citation>
    <scope>NUCLEOTIDE SEQUENCE [LARGE SCALE GENOMIC DNA]</scope>
    <source>
        <strain evidence="2">JCM 18126</strain>
    </source>
</reference>
<evidence type="ECO:0000313" key="2">
    <source>
        <dbReference type="Proteomes" id="UP001501195"/>
    </source>
</evidence>